<dbReference type="Gene3D" id="1.20.1280.50">
    <property type="match status" value="1"/>
</dbReference>
<protein>
    <recommendedName>
        <fullName evidence="1">F-box domain-containing protein</fullName>
    </recommendedName>
</protein>
<feature type="domain" description="F-box" evidence="1">
    <location>
        <begin position="26"/>
        <end position="83"/>
    </location>
</feature>
<evidence type="ECO:0000313" key="3">
    <source>
        <dbReference type="Proteomes" id="UP000559256"/>
    </source>
</evidence>
<dbReference type="SUPFAM" id="SSF52047">
    <property type="entry name" value="RNI-like"/>
    <property type="match status" value="1"/>
</dbReference>
<dbReference type="EMBL" id="JAACJM010000050">
    <property type="protein sequence ID" value="KAF5357617.1"/>
    <property type="molecule type" value="Genomic_DNA"/>
</dbReference>
<comment type="caution">
    <text evidence="2">The sequence shown here is derived from an EMBL/GenBank/DDBJ whole genome shotgun (WGS) entry which is preliminary data.</text>
</comment>
<dbReference type="InterPro" id="IPR001810">
    <property type="entry name" value="F-box_dom"/>
</dbReference>
<evidence type="ECO:0000313" key="2">
    <source>
        <dbReference type="EMBL" id="KAF5357617.1"/>
    </source>
</evidence>
<dbReference type="OrthoDB" id="3224080at2759"/>
<dbReference type="InterPro" id="IPR036047">
    <property type="entry name" value="F-box-like_dom_sf"/>
</dbReference>
<accession>A0A8H5G3F3</accession>
<evidence type="ECO:0000259" key="1">
    <source>
        <dbReference type="Pfam" id="PF12937"/>
    </source>
</evidence>
<gene>
    <name evidence="2" type="ORF">D9758_007490</name>
</gene>
<reference evidence="2 3" key="1">
    <citation type="journal article" date="2020" name="ISME J.">
        <title>Uncovering the hidden diversity of litter-decomposition mechanisms in mushroom-forming fungi.</title>
        <authorList>
            <person name="Floudas D."/>
            <person name="Bentzer J."/>
            <person name="Ahren D."/>
            <person name="Johansson T."/>
            <person name="Persson P."/>
            <person name="Tunlid A."/>
        </authorList>
    </citation>
    <scope>NUCLEOTIDE SEQUENCE [LARGE SCALE GENOMIC DNA]</scope>
    <source>
        <strain evidence="2 3">CBS 291.85</strain>
    </source>
</reference>
<dbReference type="Proteomes" id="UP000559256">
    <property type="component" value="Unassembled WGS sequence"/>
</dbReference>
<dbReference type="Pfam" id="PF12937">
    <property type="entry name" value="F-box-like"/>
    <property type="match status" value="1"/>
</dbReference>
<name>A0A8H5G3F3_9AGAR</name>
<proteinExistence type="predicted"/>
<sequence>MGSSVSVPRDLGKTNSRTYRNSLALINQLPPEILSQIFLFCASSTSFSTPLRPSRWSFIAVSHVCQYWRNVALGCPALWSYIDSSNPDCILEMLKRSGTCPLTFRISVGKVQAHHMKWIQEGRATAVALGHIYRVREFTLYASPIGTVISHTGNLGLAQAVPLLEVLRLEAVVDNRFVHDPVKLSSRFLDGDAPRLKHLELRNFLLPWDSRLLKGLTVLKLSLNDPRDAPTSHQVRTVLARMPGLKVLELDGLGVLPPPATTSNIKVVQLSHLRSVTLRGSSARCANLLSHISFPVTTNMQFNIVVDPRTDPDVSLMLTSLSRIRSLLFSENEPQSRISRLQISVDYSPQIHAGVQLPQTSITISLPPWLTLSIQFIAVRVAGYNQAELIANVLEALSPLISIHNLSLSIPDEMWQFRPMTRRFSSLGSVRTLHLQAVSGDDSTGGRIFDYSGLRVFELLMLLDPTPLVENGFGQFAFFPLLRTLHLTSLDFDPFGDASYTLLDRLKEVLELRAIIKAGIEVLKLEKCRNISKEDIQSLRQIS</sequence>
<dbReference type="SUPFAM" id="SSF81383">
    <property type="entry name" value="F-box domain"/>
    <property type="match status" value="1"/>
</dbReference>
<dbReference type="AlphaFoldDB" id="A0A8H5G3F3"/>
<keyword evidence="3" id="KW-1185">Reference proteome</keyword>
<organism evidence="2 3">
    <name type="scientific">Tetrapyrgos nigripes</name>
    <dbReference type="NCBI Taxonomy" id="182062"/>
    <lineage>
        <taxon>Eukaryota</taxon>
        <taxon>Fungi</taxon>
        <taxon>Dikarya</taxon>
        <taxon>Basidiomycota</taxon>
        <taxon>Agaricomycotina</taxon>
        <taxon>Agaricomycetes</taxon>
        <taxon>Agaricomycetidae</taxon>
        <taxon>Agaricales</taxon>
        <taxon>Marasmiineae</taxon>
        <taxon>Marasmiaceae</taxon>
        <taxon>Tetrapyrgos</taxon>
    </lineage>
</organism>